<feature type="domain" description="Clp1 P-loop" evidence="13">
    <location>
        <begin position="145"/>
        <end position="344"/>
    </location>
</feature>
<name>A0AAJ0DDZ5_9PEZI</name>
<keyword evidence="5 9" id="KW-0507">mRNA processing</keyword>
<evidence type="ECO:0000259" key="13">
    <source>
        <dbReference type="Pfam" id="PF16575"/>
    </source>
</evidence>
<dbReference type="Proteomes" id="UP001271007">
    <property type="component" value="Unassembled WGS sequence"/>
</dbReference>
<dbReference type="PANTHER" id="PTHR12755:SF6">
    <property type="entry name" value="POLYRIBONUCLEOTIDE 5'-HYDROXYL-KINASE CLP1"/>
    <property type="match status" value="1"/>
</dbReference>
<comment type="function">
    <text evidence="1">Polynucleotide 5'-kinase involved in rRNA processing.</text>
</comment>
<evidence type="ECO:0000256" key="6">
    <source>
        <dbReference type="ARBA" id="ARBA00022741"/>
    </source>
</evidence>
<dbReference type="Pfam" id="PF16573">
    <property type="entry name" value="CLP1_N"/>
    <property type="match status" value="1"/>
</dbReference>
<dbReference type="InterPro" id="IPR010655">
    <property type="entry name" value="Clp1_C"/>
</dbReference>
<dbReference type="PANTHER" id="PTHR12755">
    <property type="entry name" value="CLEAVAGE/POLYADENYLATION FACTOR IA SUBUNIT CLP1P"/>
    <property type="match status" value="1"/>
</dbReference>
<dbReference type="SUPFAM" id="SSF52540">
    <property type="entry name" value="P-loop containing nucleoside triphosphate hydrolases"/>
    <property type="match status" value="1"/>
</dbReference>
<dbReference type="GO" id="GO:0006388">
    <property type="term" value="P:tRNA splicing, via endonucleolytic cleavage and ligation"/>
    <property type="evidence" value="ECO:0007669"/>
    <property type="project" value="TreeGrafter"/>
</dbReference>
<dbReference type="InterPro" id="IPR028606">
    <property type="entry name" value="Clp1"/>
</dbReference>
<dbReference type="Pfam" id="PF06807">
    <property type="entry name" value="Clp1"/>
    <property type="match status" value="1"/>
</dbReference>
<evidence type="ECO:0000256" key="5">
    <source>
        <dbReference type="ARBA" id="ARBA00022664"/>
    </source>
</evidence>
<comment type="similarity">
    <text evidence="9">Belongs to the Clp1 family. Clp1 subfamily.</text>
</comment>
<dbReference type="GO" id="GO:0051731">
    <property type="term" value="F:polynucleotide 5'-hydroxyl-kinase activity"/>
    <property type="evidence" value="ECO:0007669"/>
    <property type="project" value="InterPro"/>
</dbReference>
<protein>
    <recommendedName>
        <fullName evidence="4">Polynucleotide 5'-hydroxyl-kinase GRC3</fullName>
    </recommendedName>
    <alternativeName>
        <fullName evidence="3">Polynucleotide 5'-hydroxyl-kinase grc3</fullName>
    </alternativeName>
</protein>
<gene>
    <name evidence="9 14" type="primary">CLP1</name>
    <name evidence="14" type="ORF">LTR09_006985</name>
</gene>
<evidence type="ECO:0000313" key="15">
    <source>
        <dbReference type="Proteomes" id="UP001271007"/>
    </source>
</evidence>
<organism evidence="14 15">
    <name type="scientific">Extremus antarcticus</name>
    <dbReference type="NCBI Taxonomy" id="702011"/>
    <lineage>
        <taxon>Eukaryota</taxon>
        <taxon>Fungi</taxon>
        <taxon>Dikarya</taxon>
        <taxon>Ascomycota</taxon>
        <taxon>Pezizomycotina</taxon>
        <taxon>Dothideomycetes</taxon>
        <taxon>Dothideomycetidae</taxon>
        <taxon>Mycosphaerellales</taxon>
        <taxon>Extremaceae</taxon>
        <taxon>Extremus</taxon>
    </lineage>
</organism>
<dbReference type="HAMAP" id="MF_03035">
    <property type="entry name" value="Clp1"/>
    <property type="match status" value="1"/>
</dbReference>
<dbReference type="InterPro" id="IPR045116">
    <property type="entry name" value="Clp1/Grc3"/>
</dbReference>
<dbReference type="GO" id="GO:0031124">
    <property type="term" value="P:mRNA 3'-end processing"/>
    <property type="evidence" value="ECO:0007669"/>
    <property type="project" value="UniProtKB-UniRule"/>
</dbReference>
<feature type="compositionally biased region" description="Low complexity" evidence="10">
    <location>
        <begin position="380"/>
        <end position="397"/>
    </location>
</feature>
<keyword evidence="6 9" id="KW-0547">Nucleotide-binding</keyword>
<dbReference type="AlphaFoldDB" id="A0AAJ0DDZ5"/>
<feature type="binding site" evidence="9">
    <location>
        <position position="44"/>
    </location>
    <ligand>
        <name>ATP</name>
        <dbReference type="ChEBI" id="CHEBI:30616"/>
    </ligand>
</feature>
<comment type="caution">
    <text evidence="14">The sequence shown here is derived from an EMBL/GenBank/DDBJ whole genome shotgun (WGS) entry which is preliminary data.</text>
</comment>
<accession>A0AAJ0DDZ5</accession>
<keyword evidence="14" id="KW-0808">Transferase</keyword>
<comment type="function">
    <text evidence="9">Required for endonucleolytic cleavage during polyadenylation-dependent pre-mRNA 3'-end formation.</text>
</comment>
<evidence type="ECO:0000256" key="2">
    <source>
        <dbReference type="ARBA" id="ARBA00004123"/>
    </source>
</evidence>
<keyword evidence="15" id="KW-1185">Reference proteome</keyword>
<evidence type="ECO:0000256" key="3">
    <source>
        <dbReference type="ARBA" id="ARBA00018706"/>
    </source>
</evidence>
<evidence type="ECO:0000259" key="12">
    <source>
        <dbReference type="Pfam" id="PF16573"/>
    </source>
</evidence>
<dbReference type="Gene3D" id="2.40.30.330">
    <property type="entry name" value="Pre-mRNA cleavage complex subunit Clp1, C-terminal domain"/>
    <property type="match status" value="1"/>
</dbReference>
<evidence type="ECO:0000256" key="8">
    <source>
        <dbReference type="ARBA" id="ARBA00023242"/>
    </source>
</evidence>
<dbReference type="GO" id="GO:0005524">
    <property type="term" value="F:ATP binding"/>
    <property type="evidence" value="ECO:0007669"/>
    <property type="project" value="UniProtKB-UniRule"/>
</dbReference>
<sequence length="480" mass="51865">MALPGLSLPGLGLAQSHVSTGSNIQSASGVSQTARQEDLPPRTEWRFEVNFQQQYTIKVLTGHAELFGVELAPNQVHNFSGVKGAVFTWQGCRLELSGEAESEYLGHETDYAVEWLNVHGMLDTARGDAQSTPSSEGGPRVLVVGPDFVGKSSLIRSLAAWGVQSGWTPTIINADPREGLLAPPGSISAVTVGSWMSVEDGYGISPISGPTVTPVKAPLIYHCPYASATEKPEIYKALLTRTALSVTNKLEENLLAKQSGLIIDTPGALNDPRSNYATIAHIVSEFSISLILTLGSERLSNDLSRRFTGDNIPVLRIAKPAGAAEKDAQFMKQLANQQIRQYFFGTSKDPLNPHSHTIAFTDINLWRANSPSLTIAMNATSSGMDDSDSDSYASAPSTKDFDRVTPSQEMLGRLVAIKFCSGSETDEVAIRDSAVMGYAYVSEVDEAKKRVRFLSPHPQRWGDRVMVWGGWPEAVVDLVG</sequence>
<dbReference type="InterPro" id="IPR038239">
    <property type="entry name" value="Clp1_N_sf"/>
</dbReference>
<evidence type="ECO:0000313" key="14">
    <source>
        <dbReference type="EMBL" id="KAK3052031.1"/>
    </source>
</evidence>
<evidence type="ECO:0000256" key="10">
    <source>
        <dbReference type="SAM" id="MobiDB-lite"/>
    </source>
</evidence>
<proteinExistence type="inferred from homology"/>
<feature type="region of interest" description="Disordered" evidence="10">
    <location>
        <begin position="380"/>
        <end position="403"/>
    </location>
</feature>
<evidence type="ECO:0000256" key="9">
    <source>
        <dbReference type="HAMAP-Rule" id="MF_03035"/>
    </source>
</evidence>
<evidence type="ECO:0000256" key="4">
    <source>
        <dbReference type="ARBA" id="ARBA00019824"/>
    </source>
</evidence>
<reference evidence="14" key="1">
    <citation type="submission" date="2023-04" db="EMBL/GenBank/DDBJ databases">
        <title>Black Yeasts Isolated from many extreme environments.</title>
        <authorList>
            <person name="Coleine C."/>
            <person name="Stajich J.E."/>
            <person name="Selbmann L."/>
        </authorList>
    </citation>
    <scope>NUCLEOTIDE SEQUENCE</scope>
    <source>
        <strain evidence="14">CCFEE 5312</strain>
    </source>
</reference>
<comment type="subunit">
    <text evidence="9">Component of a pre-mRNA cleavage factor complex. Interacts directly with PCF11.</text>
</comment>
<dbReference type="InterPro" id="IPR032319">
    <property type="entry name" value="CLP1_P"/>
</dbReference>
<feature type="domain" description="Clp1 C-terminal" evidence="11">
    <location>
        <begin position="351"/>
        <end position="473"/>
    </location>
</feature>
<dbReference type="InterPro" id="IPR027417">
    <property type="entry name" value="P-loop_NTPase"/>
</dbReference>
<dbReference type="Gene3D" id="2.60.120.1030">
    <property type="entry name" value="Clp1, DNA binding domain"/>
    <property type="match status" value="1"/>
</dbReference>
<dbReference type="Gene3D" id="3.40.50.300">
    <property type="entry name" value="P-loop containing nucleotide triphosphate hydrolases"/>
    <property type="match status" value="1"/>
</dbReference>
<keyword evidence="8 9" id="KW-0539">Nucleus</keyword>
<feature type="domain" description="Clp1 N-terminal" evidence="12">
    <location>
        <begin position="39"/>
        <end position="128"/>
    </location>
</feature>
<dbReference type="EMBL" id="JAWDJX010000023">
    <property type="protein sequence ID" value="KAK3052031.1"/>
    <property type="molecule type" value="Genomic_DNA"/>
</dbReference>
<evidence type="ECO:0000259" key="11">
    <source>
        <dbReference type="Pfam" id="PF06807"/>
    </source>
</evidence>
<evidence type="ECO:0000256" key="1">
    <source>
        <dbReference type="ARBA" id="ARBA00003798"/>
    </source>
</evidence>
<keyword evidence="7 9" id="KW-0067">ATP-binding</keyword>
<evidence type="ECO:0000256" key="7">
    <source>
        <dbReference type="ARBA" id="ARBA00022840"/>
    </source>
</evidence>
<dbReference type="InterPro" id="IPR038238">
    <property type="entry name" value="Clp1_C_sf"/>
</dbReference>
<dbReference type="InterPro" id="IPR032324">
    <property type="entry name" value="Clp1_N"/>
</dbReference>
<feature type="binding site" evidence="9">
    <location>
        <position position="83"/>
    </location>
    <ligand>
        <name>ATP</name>
        <dbReference type="ChEBI" id="CHEBI:30616"/>
    </ligand>
</feature>
<dbReference type="Pfam" id="PF16575">
    <property type="entry name" value="CLP1_P"/>
    <property type="match status" value="1"/>
</dbReference>
<comment type="subcellular location">
    <subcellularLocation>
        <location evidence="2 9">Nucleus</location>
    </subcellularLocation>
</comment>
<feature type="binding site" evidence="9">
    <location>
        <begin position="148"/>
        <end position="153"/>
    </location>
    <ligand>
        <name>ATP</name>
        <dbReference type="ChEBI" id="CHEBI:30616"/>
    </ligand>
</feature>
<dbReference type="GO" id="GO:0005849">
    <property type="term" value="C:mRNA cleavage factor complex"/>
    <property type="evidence" value="ECO:0007669"/>
    <property type="project" value="UniProtKB-UniRule"/>
</dbReference>
<dbReference type="FunFam" id="2.60.120.1030:FF:000001">
    <property type="entry name" value="Protein CLP1 homolog 5"/>
    <property type="match status" value="1"/>
</dbReference>